<feature type="compositionally biased region" description="Basic and acidic residues" evidence="1">
    <location>
        <begin position="106"/>
        <end position="123"/>
    </location>
</feature>
<name>A0AA41KHL5_9EURY</name>
<feature type="region of interest" description="Disordered" evidence="1">
    <location>
        <begin position="71"/>
        <end position="123"/>
    </location>
</feature>
<keyword evidence="2" id="KW-1133">Transmembrane helix</keyword>
<evidence type="ECO:0000256" key="1">
    <source>
        <dbReference type="SAM" id="MobiDB-lite"/>
    </source>
</evidence>
<protein>
    <submittedName>
        <fullName evidence="3">Uncharacterized protein</fullName>
    </submittedName>
</protein>
<feature type="compositionally biased region" description="Basic and acidic residues" evidence="1">
    <location>
        <begin position="71"/>
        <end position="81"/>
    </location>
</feature>
<feature type="transmembrane region" description="Helical" evidence="2">
    <location>
        <begin position="33"/>
        <end position="51"/>
    </location>
</feature>
<organism evidence="3 4">
    <name type="scientific">Haloarcula salina</name>
    <dbReference type="NCBI Taxonomy" id="1429914"/>
    <lineage>
        <taxon>Archaea</taxon>
        <taxon>Methanobacteriati</taxon>
        <taxon>Methanobacteriota</taxon>
        <taxon>Stenosarchaea group</taxon>
        <taxon>Halobacteria</taxon>
        <taxon>Halobacteriales</taxon>
        <taxon>Haloarculaceae</taxon>
        <taxon>Haloarcula</taxon>
    </lineage>
</organism>
<keyword evidence="4" id="KW-1185">Reference proteome</keyword>
<reference evidence="3" key="1">
    <citation type="submission" date="2021-06" db="EMBL/GenBank/DDBJ databases">
        <title>New haloarchaea isolates fom saline soil.</title>
        <authorList>
            <person name="Duran-Viseras A."/>
            <person name="Sanchez-Porro C.S."/>
            <person name="Ventosa A."/>
        </authorList>
    </citation>
    <scope>NUCLEOTIDE SEQUENCE</scope>
    <source>
        <strain evidence="3">JCM 18369</strain>
    </source>
</reference>
<evidence type="ECO:0000313" key="3">
    <source>
        <dbReference type="EMBL" id="MBV0900728.1"/>
    </source>
</evidence>
<comment type="caution">
    <text evidence="3">The sequence shown here is derived from an EMBL/GenBank/DDBJ whole genome shotgun (WGS) entry which is preliminary data.</text>
</comment>
<dbReference type="Proteomes" id="UP001166304">
    <property type="component" value="Unassembled WGS sequence"/>
</dbReference>
<dbReference type="RefSeq" id="WP_162411990.1">
    <property type="nucleotide sequence ID" value="NZ_JAHQXE010000001.1"/>
</dbReference>
<dbReference type="AlphaFoldDB" id="A0AA41KHL5"/>
<keyword evidence="2" id="KW-0472">Membrane</keyword>
<accession>A0AA41KHL5</accession>
<sequence>MRRARVRTLVFGVCAGGLVATTAFVVLRSHLSAFEGAFFLTPATFVLFLCWEASKYYVIVDEDDAAEWHVPVRSESGDRARQSGTADGARPSDASDVPETVYDFDGQDRPFEPPDERRERLEK</sequence>
<proteinExistence type="predicted"/>
<gene>
    <name evidence="3" type="ORF">KTS37_02905</name>
</gene>
<dbReference type="EMBL" id="JAHQXE010000001">
    <property type="protein sequence ID" value="MBV0900728.1"/>
    <property type="molecule type" value="Genomic_DNA"/>
</dbReference>
<evidence type="ECO:0000313" key="4">
    <source>
        <dbReference type="Proteomes" id="UP001166304"/>
    </source>
</evidence>
<keyword evidence="2" id="KW-0812">Transmembrane</keyword>
<evidence type="ECO:0000256" key="2">
    <source>
        <dbReference type="SAM" id="Phobius"/>
    </source>
</evidence>